<comment type="caution">
    <text evidence="1">The sequence shown here is derived from an EMBL/GenBank/DDBJ whole genome shotgun (WGS) entry which is preliminary data.</text>
</comment>
<dbReference type="EMBL" id="LSYV01000441">
    <property type="protein sequence ID" value="KXZ41478.1"/>
    <property type="molecule type" value="Genomic_DNA"/>
</dbReference>
<name>A0A150FV73_GONPE</name>
<keyword evidence="2" id="KW-1185">Reference proteome</keyword>
<protein>
    <submittedName>
        <fullName evidence="1">Uncharacterized protein</fullName>
    </submittedName>
</protein>
<dbReference type="Proteomes" id="UP000075714">
    <property type="component" value="Unassembled WGS sequence"/>
</dbReference>
<proteinExistence type="predicted"/>
<evidence type="ECO:0000313" key="2">
    <source>
        <dbReference type="Proteomes" id="UP000075714"/>
    </source>
</evidence>
<sequence length="119" mass="13453">MPTGLTAFDLMELKHNIVLWCTTNDVPVSGPDDHRLFTQFMKFVPPSKPFSGSLLRIWEEVKWRSDADTSLNPMVMLWREIGRQHSAELRAATRTTCADTWRCDPASCCKTPFSGCGTC</sequence>
<evidence type="ECO:0000313" key="1">
    <source>
        <dbReference type="EMBL" id="KXZ41478.1"/>
    </source>
</evidence>
<dbReference type="AlphaFoldDB" id="A0A150FV73"/>
<gene>
    <name evidence="1" type="ORF">GPECTOR_444g330</name>
</gene>
<accession>A0A150FV73</accession>
<reference evidence="2" key="1">
    <citation type="journal article" date="2016" name="Nat. Commun.">
        <title>The Gonium pectorale genome demonstrates co-option of cell cycle regulation during the evolution of multicellularity.</title>
        <authorList>
            <person name="Hanschen E.R."/>
            <person name="Marriage T.N."/>
            <person name="Ferris P.J."/>
            <person name="Hamaji T."/>
            <person name="Toyoda A."/>
            <person name="Fujiyama A."/>
            <person name="Neme R."/>
            <person name="Noguchi H."/>
            <person name="Minakuchi Y."/>
            <person name="Suzuki M."/>
            <person name="Kawai-Toyooka H."/>
            <person name="Smith D.R."/>
            <person name="Sparks H."/>
            <person name="Anderson J."/>
            <person name="Bakaric R."/>
            <person name="Luria V."/>
            <person name="Karger A."/>
            <person name="Kirschner M.W."/>
            <person name="Durand P.M."/>
            <person name="Michod R.E."/>
            <person name="Nozaki H."/>
            <person name="Olson B.J."/>
        </authorList>
    </citation>
    <scope>NUCLEOTIDE SEQUENCE [LARGE SCALE GENOMIC DNA]</scope>
    <source>
        <strain evidence="2">NIES-2863</strain>
    </source>
</reference>
<organism evidence="1 2">
    <name type="scientific">Gonium pectorale</name>
    <name type="common">Green alga</name>
    <dbReference type="NCBI Taxonomy" id="33097"/>
    <lineage>
        <taxon>Eukaryota</taxon>
        <taxon>Viridiplantae</taxon>
        <taxon>Chlorophyta</taxon>
        <taxon>core chlorophytes</taxon>
        <taxon>Chlorophyceae</taxon>
        <taxon>CS clade</taxon>
        <taxon>Chlamydomonadales</taxon>
        <taxon>Volvocaceae</taxon>
        <taxon>Gonium</taxon>
    </lineage>
</organism>